<dbReference type="RefSeq" id="WP_207467448.1">
    <property type="nucleotide sequence ID" value="NZ_JAFNAW010000015.1"/>
</dbReference>
<dbReference type="PANTHER" id="PTHR11138:SF5">
    <property type="entry name" value="METHIONYL-TRNA FORMYLTRANSFERASE, MITOCHONDRIAL"/>
    <property type="match status" value="1"/>
</dbReference>
<dbReference type="GO" id="GO:0004479">
    <property type="term" value="F:methionyl-tRNA formyltransferase activity"/>
    <property type="evidence" value="ECO:0007669"/>
    <property type="project" value="UniProtKB-EC"/>
</dbReference>
<evidence type="ECO:0000313" key="4">
    <source>
        <dbReference type="Proteomes" id="UP001595557"/>
    </source>
</evidence>
<name>A0ABV7IK59_9RHOB</name>
<proteinExistence type="predicted"/>
<evidence type="ECO:0000259" key="1">
    <source>
        <dbReference type="Pfam" id="PF00551"/>
    </source>
</evidence>
<accession>A0ABV7IK59</accession>
<keyword evidence="4" id="KW-1185">Reference proteome</keyword>
<dbReference type="Pfam" id="PF00551">
    <property type="entry name" value="Formyl_trans_N"/>
    <property type="match status" value="1"/>
</dbReference>
<dbReference type="PANTHER" id="PTHR11138">
    <property type="entry name" value="METHIONYL-TRNA FORMYLTRANSFERASE"/>
    <property type="match status" value="1"/>
</dbReference>
<keyword evidence="3" id="KW-0808">Transferase</keyword>
<dbReference type="InterPro" id="IPR036477">
    <property type="entry name" value="Formyl_transf_N_sf"/>
</dbReference>
<dbReference type="EC" id="2.1.2.9" evidence="3"/>
<gene>
    <name evidence="3" type="ORF">ACFOD7_12060</name>
</gene>
<feature type="domain" description="Formyl transferase N-terminal" evidence="1">
    <location>
        <begin position="56"/>
        <end position="167"/>
    </location>
</feature>
<dbReference type="SUPFAM" id="SSF50486">
    <property type="entry name" value="FMT C-terminal domain-like"/>
    <property type="match status" value="1"/>
</dbReference>
<dbReference type="Pfam" id="PF02911">
    <property type="entry name" value="Formyl_trans_C"/>
    <property type="match status" value="1"/>
</dbReference>
<dbReference type="CDD" id="cd08651">
    <property type="entry name" value="FMT_core_like_4"/>
    <property type="match status" value="1"/>
</dbReference>
<dbReference type="Proteomes" id="UP001595557">
    <property type="component" value="Unassembled WGS sequence"/>
</dbReference>
<dbReference type="SUPFAM" id="SSF53328">
    <property type="entry name" value="Formyltransferase"/>
    <property type="match status" value="1"/>
</dbReference>
<protein>
    <submittedName>
        <fullName evidence="3">Methionyl-tRNA formyltransferase</fullName>
        <ecNumber evidence="3">2.1.2.9</ecNumber>
    </submittedName>
</protein>
<sequence>MRTVFVGAVEGSARALDGLCAAGHVPALVMTLPLDRAGNHSDFADLRPIAAAHAIPVLEAARSNAPETLAALRAAAPDLILVIGWSQLCGAEFRAIPALGCIGFHPSALPRMRGRGVIPWQILCGESQGGATLLWLDEGTDTGDIAAQTLFPIDPDHETARSLYDRAVSEMIPLLVGLVSRLAQGERPRRVQDHGQATLCARREPQDGMIDWSQPAARIERLIRAVSPPYPAAFTFDDTGRRCIRAARLSPRQGYHIGLPGQVQAVGDGVTVMCGDGLCLDLLDYDGPPPKLHARFRSASCP</sequence>
<comment type="caution">
    <text evidence="3">The sequence shown here is derived from an EMBL/GenBank/DDBJ whole genome shotgun (WGS) entry which is preliminary data.</text>
</comment>
<dbReference type="InterPro" id="IPR005793">
    <property type="entry name" value="Formyl_trans_C"/>
</dbReference>
<dbReference type="InterPro" id="IPR011034">
    <property type="entry name" value="Formyl_transferase-like_C_sf"/>
</dbReference>
<dbReference type="InterPro" id="IPR002376">
    <property type="entry name" value="Formyl_transf_N"/>
</dbReference>
<dbReference type="Gene3D" id="3.40.50.12230">
    <property type="match status" value="1"/>
</dbReference>
<organism evidence="3 4">
    <name type="scientific">Paracoccus fontiphilus</name>
    <dbReference type="NCBI Taxonomy" id="1815556"/>
    <lineage>
        <taxon>Bacteria</taxon>
        <taxon>Pseudomonadati</taxon>
        <taxon>Pseudomonadota</taxon>
        <taxon>Alphaproteobacteria</taxon>
        <taxon>Rhodobacterales</taxon>
        <taxon>Paracoccaceae</taxon>
        <taxon>Paracoccus</taxon>
    </lineage>
</organism>
<evidence type="ECO:0000313" key="3">
    <source>
        <dbReference type="EMBL" id="MFC3168782.1"/>
    </source>
</evidence>
<dbReference type="EMBL" id="JBHRTE010000048">
    <property type="protein sequence ID" value="MFC3168782.1"/>
    <property type="molecule type" value="Genomic_DNA"/>
</dbReference>
<evidence type="ECO:0000259" key="2">
    <source>
        <dbReference type="Pfam" id="PF02911"/>
    </source>
</evidence>
<feature type="domain" description="Formyl transferase C-terminal" evidence="2">
    <location>
        <begin position="205"/>
        <end position="278"/>
    </location>
</feature>
<reference evidence="4" key="1">
    <citation type="journal article" date="2019" name="Int. J. Syst. Evol. Microbiol.">
        <title>The Global Catalogue of Microorganisms (GCM) 10K type strain sequencing project: providing services to taxonomists for standard genome sequencing and annotation.</title>
        <authorList>
            <consortium name="The Broad Institute Genomics Platform"/>
            <consortium name="The Broad Institute Genome Sequencing Center for Infectious Disease"/>
            <person name="Wu L."/>
            <person name="Ma J."/>
        </authorList>
    </citation>
    <scope>NUCLEOTIDE SEQUENCE [LARGE SCALE GENOMIC DNA]</scope>
    <source>
        <strain evidence="4">KCTC 52239</strain>
    </source>
</reference>